<keyword evidence="2" id="KW-1185">Reference proteome</keyword>
<evidence type="ECO:0000313" key="2">
    <source>
        <dbReference type="Proteomes" id="UP000814033"/>
    </source>
</evidence>
<name>A0ACB8RRB8_9AGAM</name>
<reference evidence="1" key="1">
    <citation type="submission" date="2021-02" db="EMBL/GenBank/DDBJ databases">
        <authorList>
            <consortium name="DOE Joint Genome Institute"/>
            <person name="Ahrendt S."/>
            <person name="Looney B.P."/>
            <person name="Miyauchi S."/>
            <person name="Morin E."/>
            <person name="Drula E."/>
            <person name="Courty P.E."/>
            <person name="Chicoki N."/>
            <person name="Fauchery L."/>
            <person name="Kohler A."/>
            <person name="Kuo A."/>
            <person name="Labutti K."/>
            <person name="Pangilinan J."/>
            <person name="Lipzen A."/>
            <person name="Riley R."/>
            <person name="Andreopoulos W."/>
            <person name="He G."/>
            <person name="Johnson J."/>
            <person name="Barry K.W."/>
            <person name="Grigoriev I.V."/>
            <person name="Nagy L."/>
            <person name="Hibbett D."/>
            <person name="Henrissat B."/>
            <person name="Matheny P.B."/>
            <person name="Labbe J."/>
            <person name="Martin F."/>
        </authorList>
    </citation>
    <scope>NUCLEOTIDE SEQUENCE</scope>
    <source>
        <strain evidence="1">FP105234-sp</strain>
    </source>
</reference>
<accession>A0ACB8RRB8</accession>
<organism evidence="1 2">
    <name type="scientific">Auriscalpium vulgare</name>
    <dbReference type="NCBI Taxonomy" id="40419"/>
    <lineage>
        <taxon>Eukaryota</taxon>
        <taxon>Fungi</taxon>
        <taxon>Dikarya</taxon>
        <taxon>Basidiomycota</taxon>
        <taxon>Agaricomycotina</taxon>
        <taxon>Agaricomycetes</taxon>
        <taxon>Russulales</taxon>
        <taxon>Auriscalpiaceae</taxon>
        <taxon>Auriscalpium</taxon>
    </lineage>
</organism>
<dbReference type="EMBL" id="MU275926">
    <property type="protein sequence ID" value="KAI0046427.1"/>
    <property type="molecule type" value="Genomic_DNA"/>
</dbReference>
<protein>
    <submittedName>
        <fullName evidence="1">Uncharacterized protein</fullName>
    </submittedName>
</protein>
<gene>
    <name evidence="1" type="ORF">FA95DRAFT_1560136</name>
</gene>
<comment type="caution">
    <text evidence="1">The sequence shown here is derived from an EMBL/GenBank/DDBJ whole genome shotgun (WGS) entry which is preliminary data.</text>
</comment>
<sequence length="70" mass="7588">MSLDIALTPDAADSNTSACPPSEKQLPFKPSDSGACSTTDKHCTQHSYCITFLETLGPLNQVFTIEQIDR</sequence>
<reference evidence="1" key="2">
    <citation type="journal article" date="2022" name="New Phytol.">
        <title>Evolutionary transition to the ectomycorrhizal habit in the genomes of a hyperdiverse lineage of mushroom-forming fungi.</title>
        <authorList>
            <person name="Looney B."/>
            <person name="Miyauchi S."/>
            <person name="Morin E."/>
            <person name="Drula E."/>
            <person name="Courty P.E."/>
            <person name="Kohler A."/>
            <person name="Kuo A."/>
            <person name="LaButti K."/>
            <person name="Pangilinan J."/>
            <person name="Lipzen A."/>
            <person name="Riley R."/>
            <person name="Andreopoulos W."/>
            <person name="He G."/>
            <person name="Johnson J."/>
            <person name="Nolan M."/>
            <person name="Tritt A."/>
            <person name="Barry K.W."/>
            <person name="Grigoriev I.V."/>
            <person name="Nagy L.G."/>
            <person name="Hibbett D."/>
            <person name="Henrissat B."/>
            <person name="Matheny P.B."/>
            <person name="Labbe J."/>
            <person name="Martin F.M."/>
        </authorList>
    </citation>
    <scope>NUCLEOTIDE SEQUENCE</scope>
    <source>
        <strain evidence="1">FP105234-sp</strain>
    </source>
</reference>
<evidence type="ECO:0000313" key="1">
    <source>
        <dbReference type="EMBL" id="KAI0046427.1"/>
    </source>
</evidence>
<dbReference type="Proteomes" id="UP000814033">
    <property type="component" value="Unassembled WGS sequence"/>
</dbReference>
<proteinExistence type="predicted"/>